<evidence type="ECO:0000313" key="2">
    <source>
        <dbReference type="Proteomes" id="UP000184048"/>
    </source>
</evidence>
<gene>
    <name evidence="1" type="ORF">SAMN02745131_03980</name>
</gene>
<evidence type="ECO:0000313" key="1">
    <source>
        <dbReference type="EMBL" id="SHF96155.1"/>
    </source>
</evidence>
<sequence>MEKRTLKFNCLINMAKFSKMVAVGYLMNTNNFTLTGRFSDSDIMLASEEYGAIEIDTTEKVFSYESM</sequence>
<name>A0A1M5FX90_9BACT</name>
<accession>A0A1M5FX90</accession>
<dbReference type="Proteomes" id="UP000184048">
    <property type="component" value="Unassembled WGS sequence"/>
</dbReference>
<proteinExistence type="predicted"/>
<reference evidence="1 2" key="1">
    <citation type="submission" date="2016-11" db="EMBL/GenBank/DDBJ databases">
        <authorList>
            <person name="Jaros S."/>
            <person name="Januszkiewicz K."/>
            <person name="Wedrychowicz H."/>
        </authorList>
    </citation>
    <scope>NUCLEOTIDE SEQUENCE [LARGE SCALE GENOMIC DNA]</scope>
    <source>
        <strain evidence="1 2">DSM 18119</strain>
    </source>
</reference>
<organism evidence="1 2">
    <name type="scientific">Flavisolibacter ginsengisoli DSM 18119</name>
    <dbReference type="NCBI Taxonomy" id="1121884"/>
    <lineage>
        <taxon>Bacteria</taxon>
        <taxon>Pseudomonadati</taxon>
        <taxon>Bacteroidota</taxon>
        <taxon>Chitinophagia</taxon>
        <taxon>Chitinophagales</taxon>
        <taxon>Chitinophagaceae</taxon>
        <taxon>Flavisolibacter</taxon>
    </lineage>
</organism>
<dbReference type="EMBL" id="FQUU01000025">
    <property type="protein sequence ID" value="SHF96155.1"/>
    <property type="molecule type" value="Genomic_DNA"/>
</dbReference>
<keyword evidence="2" id="KW-1185">Reference proteome</keyword>
<dbReference type="AlphaFoldDB" id="A0A1M5FX90"/>
<protein>
    <submittedName>
        <fullName evidence="1">Uncharacterized protein</fullName>
    </submittedName>
</protein>